<reference evidence="1" key="1">
    <citation type="submission" date="2020-10" db="EMBL/GenBank/DDBJ databases">
        <authorList>
            <person name="Gilroy R."/>
        </authorList>
    </citation>
    <scope>NUCLEOTIDE SEQUENCE</scope>
    <source>
        <strain evidence="1">ChiHcec3-6078</strain>
    </source>
</reference>
<comment type="caution">
    <text evidence="1">The sequence shown here is derived from an EMBL/GenBank/DDBJ whole genome shotgun (WGS) entry which is preliminary data.</text>
</comment>
<proteinExistence type="predicted"/>
<sequence length="103" mass="10732">MSSGGTHTETGIENITHSTMTEMAAIVGSDLEVSARFVVDNLWYDSSGGNSYAESDVTDAIRLKLALYRKDAAAGDDAWELCATEAGAAGDGIDNSGQGLSIR</sequence>
<dbReference type="Proteomes" id="UP000824090">
    <property type="component" value="Unassembled WGS sequence"/>
</dbReference>
<evidence type="ECO:0000313" key="1">
    <source>
        <dbReference type="EMBL" id="HIU26549.1"/>
    </source>
</evidence>
<protein>
    <submittedName>
        <fullName evidence="1">Uncharacterized protein</fullName>
    </submittedName>
</protein>
<name>A0A9D1I246_9FIRM</name>
<dbReference type="AlphaFoldDB" id="A0A9D1I246"/>
<dbReference type="EMBL" id="DVMP01000156">
    <property type="protein sequence ID" value="HIU26549.1"/>
    <property type="molecule type" value="Genomic_DNA"/>
</dbReference>
<accession>A0A9D1I246</accession>
<evidence type="ECO:0000313" key="2">
    <source>
        <dbReference type="Proteomes" id="UP000824090"/>
    </source>
</evidence>
<gene>
    <name evidence="1" type="ORF">IAC50_08675</name>
</gene>
<organism evidence="1 2">
    <name type="scientific">Candidatus Allocopromorpha excrementigallinarum</name>
    <dbReference type="NCBI Taxonomy" id="2840742"/>
    <lineage>
        <taxon>Bacteria</taxon>
        <taxon>Bacillati</taxon>
        <taxon>Bacillota</taxon>
        <taxon>Clostridia</taxon>
        <taxon>Eubacteriales</taxon>
        <taxon>Eubacteriaceae</taxon>
        <taxon>Eubacteriaceae incertae sedis</taxon>
        <taxon>Candidatus Allocopromorpha</taxon>
    </lineage>
</organism>
<reference evidence="1" key="2">
    <citation type="journal article" date="2021" name="PeerJ">
        <title>Extensive microbial diversity within the chicken gut microbiome revealed by metagenomics and culture.</title>
        <authorList>
            <person name="Gilroy R."/>
            <person name="Ravi A."/>
            <person name="Getino M."/>
            <person name="Pursley I."/>
            <person name="Horton D.L."/>
            <person name="Alikhan N.F."/>
            <person name="Baker D."/>
            <person name="Gharbi K."/>
            <person name="Hall N."/>
            <person name="Watson M."/>
            <person name="Adriaenssens E.M."/>
            <person name="Foster-Nyarko E."/>
            <person name="Jarju S."/>
            <person name="Secka A."/>
            <person name="Antonio M."/>
            <person name="Oren A."/>
            <person name="Chaudhuri R.R."/>
            <person name="La Ragione R."/>
            <person name="Hildebrand F."/>
            <person name="Pallen M.J."/>
        </authorList>
    </citation>
    <scope>NUCLEOTIDE SEQUENCE</scope>
    <source>
        <strain evidence="1">ChiHcec3-6078</strain>
    </source>
</reference>